<proteinExistence type="predicted"/>
<dbReference type="Proteomes" id="UP000299102">
    <property type="component" value="Unassembled WGS sequence"/>
</dbReference>
<protein>
    <submittedName>
        <fullName evidence="1">Uncharacterized protein</fullName>
    </submittedName>
</protein>
<evidence type="ECO:0000313" key="2">
    <source>
        <dbReference type="Proteomes" id="UP000299102"/>
    </source>
</evidence>
<name>A0A4C1ZWK6_EUMVA</name>
<accession>A0A4C1ZWK6</accession>
<gene>
    <name evidence="1" type="ORF">EVAR_46932_1</name>
</gene>
<sequence length="127" mass="14262">MHICVRARQTDLVETQGIRRSRSVPPLGKALLKRAVTGPRADADSMPRSLDLQTLKLDVENETERGPRPARIENAGVSLFRPFHYAADNQRGSALSALMTLRLTTTIKIQTARPPFRRKLTKHVVRP</sequence>
<evidence type="ECO:0000313" key="1">
    <source>
        <dbReference type="EMBL" id="GBP93211.1"/>
    </source>
</evidence>
<reference evidence="1 2" key="1">
    <citation type="journal article" date="2019" name="Commun. Biol.">
        <title>The bagworm genome reveals a unique fibroin gene that provides high tensile strength.</title>
        <authorList>
            <person name="Kono N."/>
            <person name="Nakamura H."/>
            <person name="Ohtoshi R."/>
            <person name="Tomita M."/>
            <person name="Numata K."/>
            <person name="Arakawa K."/>
        </authorList>
    </citation>
    <scope>NUCLEOTIDE SEQUENCE [LARGE SCALE GENOMIC DNA]</scope>
</reference>
<dbReference type="EMBL" id="BGZK01002350">
    <property type="protein sequence ID" value="GBP93211.1"/>
    <property type="molecule type" value="Genomic_DNA"/>
</dbReference>
<organism evidence="1 2">
    <name type="scientific">Eumeta variegata</name>
    <name type="common">Bagworm moth</name>
    <name type="synonym">Eumeta japonica</name>
    <dbReference type="NCBI Taxonomy" id="151549"/>
    <lineage>
        <taxon>Eukaryota</taxon>
        <taxon>Metazoa</taxon>
        <taxon>Ecdysozoa</taxon>
        <taxon>Arthropoda</taxon>
        <taxon>Hexapoda</taxon>
        <taxon>Insecta</taxon>
        <taxon>Pterygota</taxon>
        <taxon>Neoptera</taxon>
        <taxon>Endopterygota</taxon>
        <taxon>Lepidoptera</taxon>
        <taxon>Glossata</taxon>
        <taxon>Ditrysia</taxon>
        <taxon>Tineoidea</taxon>
        <taxon>Psychidae</taxon>
        <taxon>Oiketicinae</taxon>
        <taxon>Eumeta</taxon>
    </lineage>
</organism>
<keyword evidence="2" id="KW-1185">Reference proteome</keyword>
<dbReference type="AlphaFoldDB" id="A0A4C1ZWK6"/>
<comment type="caution">
    <text evidence="1">The sequence shown here is derived from an EMBL/GenBank/DDBJ whole genome shotgun (WGS) entry which is preliminary data.</text>
</comment>